<dbReference type="InterPro" id="IPR036961">
    <property type="entry name" value="Kinesin_motor_dom_sf"/>
</dbReference>
<dbReference type="SMART" id="SM00129">
    <property type="entry name" value="KISc"/>
    <property type="match status" value="1"/>
</dbReference>
<evidence type="ECO:0000256" key="6">
    <source>
        <dbReference type="PROSITE-ProRule" id="PRU00283"/>
    </source>
</evidence>
<sequence length="235" mass="25285">MSAGPGSPGRASPERGNVRVVCRVRPQNQIEVDRGGTPCVSLSDTSIQIVTEDGDTSFTFDHVFGQDSKQREVFDYVAAPTVADVMSGYNATIFAYGQTGSGKTFTMEGADIDDGELRGVIPRTADALFQAIADADASIEFVVKVSYVEIYCEKIRDLLDEYRTKVNLPIREDRQKGVYISGVTEEYITGPEELLAVMARGATNRAVAATGMNSGSSRSHSVFTVEIASTETTTG</sequence>
<evidence type="ECO:0000256" key="4">
    <source>
        <dbReference type="ARBA" id="ARBA00022840"/>
    </source>
</evidence>
<dbReference type="GO" id="GO:0008017">
    <property type="term" value="F:microtubule binding"/>
    <property type="evidence" value="ECO:0007669"/>
    <property type="project" value="InterPro"/>
</dbReference>
<dbReference type="GO" id="GO:0051231">
    <property type="term" value="P:spindle elongation"/>
    <property type="evidence" value="ECO:0007669"/>
    <property type="project" value="TreeGrafter"/>
</dbReference>
<evidence type="ECO:0000256" key="2">
    <source>
        <dbReference type="ARBA" id="ARBA00022490"/>
    </source>
</evidence>
<evidence type="ECO:0000256" key="1">
    <source>
        <dbReference type="ARBA" id="ARBA00004496"/>
    </source>
</evidence>
<dbReference type="GO" id="GO:0005524">
    <property type="term" value="F:ATP binding"/>
    <property type="evidence" value="ECO:0007669"/>
    <property type="project" value="UniProtKB-UniRule"/>
</dbReference>
<protein>
    <recommendedName>
        <fullName evidence="7">Kinesin motor domain-containing protein</fullName>
    </recommendedName>
</protein>
<dbReference type="Pfam" id="PF00225">
    <property type="entry name" value="Kinesin"/>
    <property type="match status" value="1"/>
</dbReference>
<dbReference type="SUPFAM" id="SSF52540">
    <property type="entry name" value="P-loop containing nucleoside triphosphate hydrolases"/>
    <property type="match status" value="1"/>
</dbReference>
<dbReference type="GO" id="GO:0007052">
    <property type="term" value="P:mitotic spindle organization"/>
    <property type="evidence" value="ECO:0007669"/>
    <property type="project" value="TreeGrafter"/>
</dbReference>
<keyword evidence="2" id="KW-0963">Cytoplasm</keyword>
<dbReference type="GO" id="GO:0005875">
    <property type="term" value="C:microtubule associated complex"/>
    <property type="evidence" value="ECO:0007669"/>
    <property type="project" value="TreeGrafter"/>
</dbReference>
<comment type="similarity">
    <text evidence="6">Belongs to the TRAFAC class myosin-kinesin ATPase superfamily. Kinesin family.</text>
</comment>
<dbReference type="AlphaFoldDB" id="A0A7S1U124"/>
<dbReference type="InterPro" id="IPR027417">
    <property type="entry name" value="P-loop_NTPase"/>
</dbReference>
<gene>
    <name evidence="8" type="ORF">PPAR1163_LOCUS11905</name>
</gene>
<name>A0A7S1U124_9STRA</name>
<comment type="subcellular location">
    <subcellularLocation>
        <location evidence="1">Cytoplasm</location>
    </subcellularLocation>
</comment>
<dbReference type="PANTHER" id="PTHR47969">
    <property type="entry name" value="CHROMOSOME-ASSOCIATED KINESIN KIF4A-RELATED"/>
    <property type="match status" value="1"/>
</dbReference>
<dbReference type="EMBL" id="HBGJ01018580">
    <property type="protein sequence ID" value="CAD9253538.1"/>
    <property type="molecule type" value="Transcribed_RNA"/>
</dbReference>
<dbReference type="PANTHER" id="PTHR47969:SF15">
    <property type="entry name" value="CHROMOSOME-ASSOCIATED KINESIN KIF4A-RELATED"/>
    <property type="match status" value="1"/>
</dbReference>
<evidence type="ECO:0000259" key="7">
    <source>
        <dbReference type="PROSITE" id="PS50067"/>
    </source>
</evidence>
<dbReference type="PROSITE" id="PS50067">
    <property type="entry name" value="KINESIN_MOTOR_2"/>
    <property type="match status" value="1"/>
</dbReference>
<dbReference type="GO" id="GO:0005737">
    <property type="term" value="C:cytoplasm"/>
    <property type="evidence" value="ECO:0007669"/>
    <property type="project" value="UniProtKB-SubCell"/>
</dbReference>
<dbReference type="InterPro" id="IPR001752">
    <property type="entry name" value="Kinesin_motor_dom"/>
</dbReference>
<organism evidence="8">
    <name type="scientific">Phaeomonas parva</name>
    <dbReference type="NCBI Taxonomy" id="124430"/>
    <lineage>
        <taxon>Eukaryota</taxon>
        <taxon>Sar</taxon>
        <taxon>Stramenopiles</taxon>
        <taxon>Ochrophyta</taxon>
        <taxon>Pinguiophyceae</taxon>
        <taxon>Pinguiochrysidales</taxon>
        <taxon>Pinguiochrysidaceae</taxon>
        <taxon>Phaeomonas</taxon>
    </lineage>
</organism>
<dbReference type="InterPro" id="IPR027640">
    <property type="entry name" value="Kinesin-like_fam"/>
</dbReference>
<evidence type="ECO:0000256" key="5">
    <source>
        <dbReference type="ARBA" id="ARBA00023054"/>
    </source>
</evidence>
<keyword evidence="6" id="KW-0505">Motor protein</keyword>
<keyword evidence="4 6" id="KW-0067">ATP-binding</keyword>
<feature type="domain" description="Kinesin motor" evidence="7">
    <location>
        <begin position="17"/>
        <end position="235"/>
    </location>
</feature>
<proteinExistence type="inferred from homology"/>
<evidence type="ECO:0000313" key="8">
    <source>
        <dbReference type="EMBL" id="CAD9253538.1"/>
    </source>
</evidence>
<dbReference type="GO" id="GO:0003777">
    <property type="term" value="F:microtubule motor activity"/>
    <property type="evidence" value="ECO:0007669"/>
    <property type="project" value="InterPro"/>
</dbReference>
<feature type="binding site" evidence="6">
    <location>
        <begin position="97"/>
        <end position="104"/>
    </location>
    <ligand>
        <name>ATP</name>
        <dbReference type="ChEBI" id="CHEBI:30616"/>
    </ligand>
</feature>
<evidence type="ECO:0000256" key="3">
    <source>
        <dbReference type="ARBA" id="ARBA00022741"/>
    </source>
</evidence>
<reference evidence="8" key="1">
    <citation type="submission" date="2021-01" db="EMBL/GenBank/DDBJ databases">
        <authorList>
            <person name="Corre E."/>
            <person name="Pelletier E."/>
            <person name="Niang G."/>
            <person name="Scheremetjew M."/>
            <person name="Finn R."/>
            <person name="Kale V."/>
            <person name="Holt S."/>
            <person name="Cochrane G."/>
            <person name="Meng A."/>
            <person name="Brown T."/>
            <person name="Cohen L."/>
        </authorList>
    </citation>
    <scope>NUCLEOTIDE SEQUENCE</scope>
    <source>
        <strain evidence="8">CCMP2877</strain>
    </source>
</reference>
<dbReference type="PRINTS" id="PR00380">
    <property type="entry name" value="KINESINHEAVY"/>
</dbReference>
<keyword evidence="5" id="KW-0175">Coiled coil</keyword>
<keyword evidence="3 6" id="KW-0547">Nucleotide-binding</keyword>
<dbReference type="GO" id="GO:0007018">
    <property type="term" value="P:microtubule-based movement"/>
    <property type="evidence" value="ECO:0007669"/>
    <property type="project" value="InterPro"/>
</dbReference>
<accession>A0A7S1U124</accession>
<dbReference type="Gene3D" id="3.40.850.10">
    <property type="entry name" value="Kinesin motor domain"/>
    <property type="match status" value="1"/>
</dbReference>